<evidence type="ECO:0000256" key="4">
    <source>
        <dbReference type="ARBA" id="ARBA00022723"/>
    </source>
</evidence>
<comment type="cofactor">
    <cofactor evidence="1 8">
        <name>Mg(2+)</name>
        <dbReference type="ChEBI" id="CHEBI:18420"/>
    </cofactor>
</comment>
<feature type="domain" description="PIN" evidence="9">
    <location>
        <begin position="4"/>
        <end position="128"/>
    </location>
</feature>
<dbReference type="InterPro" id="IPR022907">
    <property type="entry name" value="VapC_family"/>
</dbReference>
<dbReference type="SUPFAM" id="SSF88723">
    <property type="entry name" value="PIN domain-like"/>
    <property type="match status" value="1"/>
</dbReference>
<evidence type="ECO:0000256" key="8">
    <source>
        <dbReference type="HAMAP-Rule" id="MF_00265"/>
    </source>
</evidence>
<evidence type="ECO:0000256" key="3">
    <source>
        <dbReference type="ARBA" id="ARBA00022722"/>
    </source>
</evidence>
<comment type="caution">
    <text evidence="10">The sequence shown here is derived from an EMBL/GenBank/DDBJ whole genome shotgun (WGS) entry which is preliminary data.</text>
</comment>
<dbReference type="GO" id="GO:0000287">
    <property type="term" value="F:magnesium ion binding"/>
    <property type="evidence" value="ECO:0007669"/>
    <property type="project" value="UniProtKB-UniRule"/>
</dbReference>
<dbReference type="InterPro" id="IPR029060">
    <property type="entry name" value="PIN-like_dom_sf"/>
</dbReference>
<dbReference type="HAMAP" id="MF_00265">
    <property type="entry name" value="VapC_Nob1"/>
    <property type="match status" value="1"/>
</dbReference>
<protein>
    <recommendedName>
        <fullName evidence="8">Ribonuclease VapC</fullName>
        <shortName evidence="8">RNase VapC</shortName>
        <ecNumber evidence="8">3.1.-.-</ecNumber>
    </recommendedName>
    <alternativeName>
        <fullName evidence="8">Toxin VapC</fullName>
    </alternativeName>
</protein>
<dbReference type="GO" id="GO:0090729">
    <property type="term" value="F:toxin activity"/>
    <property type="evidence" value="ECO:0007669"/>
    <property type="project" value="UniProtKB-KW"/>
</dbReference>
<keyword evidence="8" id="KW-0800">Toxin</keyword>
<dbReference type="AlphaFoldDB" id="A0A158EGV0"/>
<dbReference type="GO" id="GO:0004540">
    <property type="term" value="F:RNA nuclease activity"/>
    <property type="evidence" value="ECO:0007669"/>
    <property type="project" value="InterPro"/>
</dbReference>
<feature type="binding site" evidence="8">
    <location>
        <position position="7"/>
    </location>
    <ligand>
        <name>Mg(2+)</name>
        <dbReference type="ChEBI" id="CHEBI:18420"/>
    </ligand>
</feature>
<keyword evidence="3 8" id="KW-0540">Nuclease</keyword>
<evidence type="ECO:0000256" key="1">
    <source>
        <dbReference type="ARBA" id="ARBA00001946"/>
    </source>
</evidence>
<evidence type="ECO:0000256" key="6">
    <source>
        <dbReference type="ARBA" id="ARBA00022842"/>
    </source>
</evidence>
<dbReference type="InterPro" id="IPR002716">
    <property type="entry name" value="PIN_dom"/>
</dbReference>
<keyword evidence="11" id="KW-1185">Reference proteome</keyword>
<evidence type="ECO:0000313" key="10">
    <source>
        <dbReference type="EMBL" id="SAL06109.1"/>
    </source>
</evidence>
<dbReference type="InterPro" id="IPR050556">
    <property type="entry name" value="Type_II_TA_system_RNase"/>
</dbReference>
<dbReference type="EC" id="3.1.-.-" evidence="8"/>
<name>A0A158EGV0_9BURK</name>
<dbReference type="Gene3D" id="3.40.50.1010">
    <property type="entry name" value="5'-nuclease"/>
    <property type="match status" value="1"/>
</dbReference>
<feature type="binding site" evidence="8">
    <location>
        <position position="102"/>
    </location>
    <ligand>
        <name>Mg(2+)</name>
        <dbReference type="ChEBI" id="CHEBI:18420"/>
    </ligand>
</feature>
<reference evidence="10" key="1">
    <citation type="submission" date="2016-01" db="EMBL/GenBank/DDBJ databases">
        <authorList>
            <person name="Peeters C."/>
        </authorList>
    </citation>
    <scope>NUCLEOTIDE SEQUENCE</scope>
    <source>
        <strain evidence="10">LMG 29321</strain>
    </source>
</reference>
<evidence type="ECO:0000256" key="2">
    <source>
        <dbReference type="ARBA" id="ARBA00022649"/>
    </source>
</evidence>
<comment type="similarity">
    <text evidence="7 8">Belongs to the PINc/VapC protein family.</text>
</comment>
<dbReference type="PANTHER" id="PTHR33653">
    <property type="entry name" value="RIBONUCLEASE VAPC2"/>
    <property type="match status" value="1"/>
</dbReference>
<dbReference type="RefSeq" id="WP_082883589.1">
    <property type="nucleotide sequence ID" value="NZ_FCOX02000101.1"/>
</dbReference>
<sequence>MAEVIVDTCVWIDVSKGILDVDAIYNLAGSELVHVSAISLGELEFGAQLPSDPRERAERTAFLRAVERMSVLAVTRETAQSFGLLATMMKVAGRNPRPRYNDLWIAAQAHEHRLPLLTGNPDDFRALDVIEVIEAPKAAN</sequence>
<keyword evidence="6 8" id="KW-0460">Magnesium</keyword>
<evidence type="ECO:0000313" key="11">
    <source>
        <dbReference type="Proteomes" id="UP000071859"/>
    </source>
</evidence>
<comment type="function">
    <text evidence="8">Toxic component of a toxin-antitoxin (TA) system. An RNase.</text>
</comment>
<keyword evidence="4 8" id="KW-0479">Metal-binding</keyword>
<dbReference type="Pfam" id="PF01850">
    <property type="entry name" value="PIN"/>
    <property type="match status" value="1"/>
</dbReference>
<keyword evidence="5 8" id="KW-0378">Hydrolase</keyword>
<evidence type="ECO:0000256" key="7">
    <source>
        <dbReference type="ARBA" id="ARBA00038093"/>
    </source>
</evidence>
<proteinExistence type="inferred from homology"/>
<organism evidence="10 11">
    <name type="scientific">Caballeronia calidae</name>
    <dbReference type="NCBI Taxonomy" id="1777139"/>
    <lineage>
        <taxon>Bacteria</taxon>
        <taxon>Pseudomonadati</taxon>
        <taxon>Pseudomonadota</taxon>
        <taxon>Betaproteobacteria</taxon>
        <taxon>Burkholderiales</taxon>
        <taxon>Burkholderiaceae</taxon>
        <taxon>Caballeronia</taxon>
    </lineage>
</organism>
<dbReference type="CDD" id="cd18732">
    <property type="entry name" value="PIN_MtVapC4-C5_like"/>
    <property type="match status" value="1"/>
</dbReference>
<evidence type="ECO:0000256" key="5">
    <source>
        <dbReference type="ARBA" id="ARBA00022801"/>
    </source>
</evidence>
<accession>A0A158EGV0</accession>
<evidence type="ECO:0000259" key="9">
    <source>
        <dbReference type="Pfam" id="PF01850"/>
    </source>
</evidence>
<dbReference type="Proteomes" id="UP000071859">
    <property type="component" value="Unassembled WGS sequence"/>
</dbReference>
<dbReference type="GO" id="GO:0016787">
    <property type="term" value="F:hydrolase activity"/>
    <property type="evidence" value="ECO:0007669"/>
    <property type="project" value="UniProtKB-KW"/>
</dbReference>
<keyword evidence="2 8" id="KW-1277">Toxin-antitoxin system</keyword>
<gene>
    <name evidence="10" type="primary">vapC4</name>
    <name evidence="8" type="synonym">vapC</name>
    <name evidence="10" type="ORF">AWB78_07880</name>
</gene>
<dbReference type="PANTHER" id="PTHR33653:SF1">
    <property type="entry name" value="RIBONUCLEASE VAPC2"/>
    <property type="match status" value="1"/>
</dbReference>
<dbReference type="EMBL" id="FCOX02000101">
    <property type="protein sequence ID" value="SAL06109.1"/>
    <property type="molecule type" value="Genomic_DNA"/>
</dbReference>
<dbReference type="OrthoDB" id="9799448at2"/>